<sequence>MPATMAPLPGPKPTFASFCRFRITSTSLFYKLNRLAERGEIRADDLRGHRLLVTSASCPYRRKLELELQESGGSAVSMMEIGSMTALPLYVAAGLGVALAPLVALDALPSGTAARPFLGNASSIACGFLYKAEAYPLASAGGKLLAFLRSHLLSNAPLPFGPERLTPA</sequence>
<evidence type="ECO:0000313" key="2">
    <source>
        <dbReference type="EMBL" id="MBB6733582.1"/>
    </source>
</evidence>
<comment type="caution">
    <text evidence="2">The sequence shown here is derived from an EMBL/GenBank/DDBJ whole genome shotgun (WGS) entry which is preliminary data.</text>
</comment>
<dbReference type="SUPFAM" id="SSF53850">
    <property type="entry name" value="Periplasmic binding protein-like II"/>
    <property type="match status" value="1"/>
</dbReference>
<dbReference type="AlphaFoldDB" id="A0A7X0VXM0"/>
<proteinExistence type="predicted"/>
<feature type="domain" description="LysR substrate-binding" evidence="1">
    <location>
        <begin position="34"/>
        <end position="149"/>
    </location>
</feature>
<organism evidence="2 3">
    <name type="scientific">Cohnella zeiphila</name>
    <dbReference type="NCBI Taxonomy" id="2761120"/>
    <lineage>
        <taxon>Bacteria</taxon>
        <taxon>Bacillati</taxon>
        <taxon>Bacillota</taxon>
        <taxon>Bacilli</taxon>
        <taxon>Bacillales</taxon>
        <taxon>Paenibacillaceae</taxon>
        <taxon>Cohnella</taxon>
    </lineage>
</organism>
<keyword evidence="3" id="KW-1185">Reference proteome</keyword>
<evidence type="ECO:0000259" key="1">
    <source>
        <dbReference type="Pfam" id="PF03466"/>
    </source>
</evidence>
<dbReference type="Pfam" id="PF03466">
    <property type="entry name" value="LysR_substrate"/>
    <property type="match status" value="1"/>
</dbReference>
<evidence type="ECO:0000313" key="3">
    <source>
        <dbReference type="Proteomes" id="UP000564644"/>
    </source>
</evidence>
<dbReference type="Proteomes" id="UP000564644">
    <property type="component" value="Unassembled WGS sequence"/>
</dbReference>
<protein>
    <recommendedName>
        <fullName evidence="1">LysR substrate-binding domain-containing protein</fullName>
    </recommendedName>
</protein>
<name>A0A7X0VXM0_9BACL</name>
<dbReference type="RefSeq" id="WP_185131244.1">
    <property type="nucleotide sequence ID" value="NZ_JACJVO010000028.1"/>
</dbReference>
<dbReference type="Gene3D" id="3.40.190.10">
    <property type="entry name" value="Periplasmic binding protein-like II"/>
    <property type="match status" value="1"/>
</dbReference>
<gene>
    <name evidence="2" type="ORF">H7C18_21895</name>
</gene>
<accession>A0A7X0VXM0</accession>
<dbReference type="InterPro" id="IPR005119">
    <property type="entry name" value="LysR_subst-bd"/>
</dbReference>
<reference evidence="2 3" key="1">
    <citation type="submission" date="2020-08" db="EMBL/GenBank/DDBJ databases">
        <title>Cohnella phylogeny.</title>
        <authorList>
            <person name="Dunlap C."/>
        </authorList>
    </citation>
    <scope>NUCLEOTIDE SEQUENCE [LARGE SCALE GENOMIC DNA]</scope>
    <source>
        <strain evidence="2 3">CBP 2801</strain>
    </source>
</reference>
<dbReference type="EMBL" id="JACJVO010000028">
    <property type="protein sequence ID" value="MBB6733582.1"/>
    <property type="molecule type" value="Genomic_DNA"/>
</dbReference>